<dbReference type="GO" id="GO:0032259">
    <property type="term" value="P:methylation"/>
    <property type="evidence" value="ECO:0007669"/>
    <property type="project" value="UniProtKB-KW"/>
</dbReference>
<keyword evidence="6" id="KW-0687">Ribonucleoprotein</keyword>
<keyword evidence="7" id="KW-1185">Reference proteome</keyword>
<dbReference type="Pfam" id="PF06325">
    <property type="entry name" value="PrmA"/>
    <property type="match status" value="1"/>
</dbReference>
<dbReference type="OrthoDB" id="9785995at2"/>
<accession>A0A3S1CEZ9</accession>
<evidence type="ECO:0000313" key="7">
    <source>
        <dbReference type="Proteomes" id="UP000271624"/>
    </source>
</evidence>
<comment type="caution">
    <text evidence="6">The sequence shown here is derived from an EMBL/GenBank/DDBJ whole genome shotgun (WGS) entry which is preliminary data.</text>
</comment>
<dbReference type="Gene3D" id="3.40.50.150">
    <property type="entry name" value="Vaccinia Virus protein VP39"/>
    <property type="match status" value="1"/>
</dbReference>
<dbReference type="PANTHER" id="PTHR43648:SF1">
    <property type="entry name" value="ELECTRON TRANSFER FLAVOPROTEIN BETA SUBUNIT LYSINE METHYLTRANSFERASE"/>
    <property type="match status" value="1"/>
</dbReference>
<protein>
    <submittedName>
        <fullName evidence="6">Ribosomal protein L11 methyltransferase</fullName>
    </submittedName>
</protein>
<keyword evidence="2" id="KW-0963">Cytoplasm</keyword>
<dbReference type="GO" id="GO:0005840">
    <property type="term" value="C:ribosome"/>
    <property type="evidence" value="ECO:0007669"/>
    <property type="project" value="UniProtKB-KW"/>
</dbReference>
<evidence type="ECO:0000256" key="3">
    <source>
        <dbReference type="ARBA" id="ARBA00022603"/>
    </source>
</evidence>
<dbReference type="InterPro" id="IPR050078">
    <property type="entry name" value="Ribosomal_L11_MeTrfase_PrmA"/>
</dbReference>
<evidence type="ECO:0000256" key="2">
    <source>
        <dbReference type="ARBA" id="ARBA00022490"/>
    </source>
</evidence>
<keyword evidence="5" id="KW-0949">S-adenosyl-L-methionine</keyword>
<dbReference type="CDD" id="cd02440">
    <property type="entry name" value="AdoMet_MTases"/>
    <property type="match status" value="1"/>
</dbReference>
<evidence type="ECO:0000313" key="6">
    <source>
        <dbReference type="EMBL" id="RUT00217.1"/>
    </source>
</evidence>
<keyword evidence="6" id="KW-0689">Ribosomal protein</keyword>
<name>A0A3S1CEZ9_9CYAN</name>
<evidence type="ECO:0000256" key="4">
    <source>
        <dbReference type="ARBA" id="ARBA00022679"/>
    </source>
</evidence>
<reference evidence="6" key="1">
    <citation type="submission" date="2018-12" db="EMBL/GenBank/DDBJ databases">
        <authorList>
            <person name="Will S."/>
            <person name="Neumann-Schaal M."/>
            <person name="Henke P."/>
        </authorList>
    </citation>
    <scope>NUCLEOTIDE SEQUENCE</scope>
    <source>
        <strain evidence="6">PCC 7102</strain>
    </source>
</reference>
<dbReference type="PIRSF" id="PIRSF000401">
    <property type="entry name" value="RPL11_MTase"/>
    <property type="match status" value="1"/>
</dbReference>
<comment type="similarity">
    <text evidence="1">Belongs to the methyltransferase superfamily. PrmA family.</text>
</comment>
<keyword evidence="3 6" id="KW-0489">Methyltransferase</keyword>
<evidence type="ECO:0000256" key="1">
    <source>
        <dbReference type="ARBA" id="ARBA00009741"/>
    </source>
</evidence>
<sequence>MSCIELTLDTTSEAVDWVCTLLASTNYTSDITVTKYTNADSDRRPNNWTHTINFYLPNNTQASVRIQEIENLLSPLHRTALTSTLEAYVIAEKPNKLDIKNEPIQIAERFIVVNSDAVDLPNISERIIIKLKTSLVFGSGLHPATILAIKLLERHITNNMNVLDLGSGSGILSVAAAKLGANVLALDNDAVAFVATQDAITRNDVTDKVRVIQGSLGRGSEMGNWMGGTNTANVSSISPNANFNLIVANILGRIHTTLAPDYRQALHKNGILITSGYDKEYEESVTKALSAQGFEAIDSERLNEWVALTHILHQV</sequence>
<dbReference type="AlphaFoldDB" id="A0A3S1CEZ9"/>
<dbReference type="PANTHER" id="PTHR43648">
    <property type="entry name" value="ELECTRON TRANSFER FLAVOPROTEIN BETA SUBUNIT LYSINE METHYLTRANSFERASE"/>
    <property type="match status" value="1"/>
</dbReference>
<evidence type="ECO:0000256" key="5">
    <source>
        <dbReference type="ARBA" id="ARBA00022691"/>
    </source>
</evidence>
<dbReference type="RefSeq" id="WP_127085743.1">
    <property type="nucleotide sequence ID" value="NZ_RSCL01000025.1"/>
</dbReference>
<gene>
    <name evidence="6" type="primary">prmA</name>
    <name evidence="6" type="ORF">DSM106972_076650</name>
</gene>
<dbReference type="EMBL" id="RSCL01000025">
    <property type="protein sequence ID" value="RUT00217.1"/>
    <property type="molecule type" value="Genomic_DNA"/>
</dbReference>
<dbReference type="Proteomes" id="UP000271624">
    <property type="component" value="Unassembled WGS sequence"/>
</dbReference>
<dbReference type="SUPFAM" id="SSF53335">
    <property type="entry name" value="S-adenosyl-L-methionine-dependent methyltransferases"/>
    <property type="match status" value="1"/>
</dbReference>
<dbReference type="InterPro" id="IPR029063">
    <property type="entry name" value="SAM-dependent_MTases_sf"/>
</dbReference>
<dbReference type="GO" id="GO:0008276">
    <property type="term" value="F:protein methyltransferase activity"/>
    <property type="evidence" value="ECO:0007669"/>
    <property type="project" value="InterPro"/>
</dbReference>
<keyword evidence="4 6" id="KW-0808">Transferase</keyword>
<organism evidence="6 7">
    <name type="scientific">Dulcicalothrix desertica PCC 7102</name>
    <dbReference type="NCBI Taxonomy" id="232991"/>
    <lineage>
        <taxon>Bacteria</taxon>
        <taxon>Bacillati</taxon>
        <taxon>Cyanobacteriota</taxon>
        <taxon>Cyanophyceae</taxon>
        <taxon>Nostocales</taxon>
        <taxon>Calotrichaceae</taxon>
        <taxon>Dulcicalothrix</taxon>
    </lineage>
</organism>
<dbReference type="InterPro" id="IPR004498">
    <property type="entry name" value="Ribosomal_PrmA_MeTrfase"/>
</dbReference>
<proteinExistence type="inferred from homology"/>
<reference evidence="6" key="2">
    <citation type="journal article" date="2019" name="Genome Biol. Evol.">
        <title>Day and night: Metabolic profiles and evolutionary relationships of six axenic non-marine cyanobacteria.</title>
        <authorList>
            <person name="Will S.E."/>
            <person name="Henke P."/>
            <person name="Boedeker C."/>
            <person name="Huang S."/>
            <person name="Brinkmann H."/>
            <person name="Rohde M."/>
            <person name="Jarek M."/>
            <person name="Friedl T."/>
            <person name="Seufert S."/>
            <person name="Schumacher M."/>
            <person name="Overmann J."/>
            <person name="Neumann-Schaal M."/>
            <person name="Petersen J."/>
        </authorList>
    </citation>
    <scope>NUCLEOTIDE SEQUENCE [LARGE SCALE GENOMIC DNA]</scope>
    <source>
        <strain evidence="6">PCC 7102</strain>
    </source>
</reference>